<organism evidence="4 5">
    <name type="scientific">Noviherbaspirillum album</name>
    <dbReference type="NCBI Taxonomy" id="3080276"/>
    <lineage>
        <taxon>Bacteria</taxon>
        <taxon>Pseudomonadati</taxon>
        <taxon>Pseudomonadota</taxon>
        <taxon>Betaproteobacteria</taxon>
        <taxon>Burkholderiales</taxon>
        <taxon>Oxalobacteraceae</taxon>
        <taxon>Noviherbaspirillum</taxon>
    </lineage>
</organism>
<dbReference type="PANTHER" id="PTHR36505:SF1">
    <property type="entry name" value="BLR1072 PROTEIN"/>
    <property type="match status" value="1"/>
</dbReference>
<feature type="chain" id="PRO_5045805184" evidence="2">
    <location>
        <begin position="26"/>
        <end position="386"/>
    </location>
</feature>
<feature type="region of interest" description="Disordered" evidence="1">
    <location>
        <begin position="338"/>
        <end position="386"/>
    </location>
</feature>
<feature type="domain" description="PRC-barrel" evidence="3">
    <location>
        <begin position="108"/>
        <end position="178"/>
    </location>
</feature>
<dbReference type="PANTHER" id="PTHR36505">
    <property type="entry name" value="BLR1072 PROTEIN"/>
    <property type="match status" value="1"/>
</dbReference>
<keyword evidence="2" id="KW-0732">Signal</keyword>
<dbReference type="EMBL" id="JAWIIV010000001">
    <property type="protein sequence ID" value="MEC4717599.1"/>
    <property type="molecule type" value="Genomic_DNA"/>
</dbReference>
<feature type="compositionally biased region" description="Basic and acidic residues" evidence="1">
    <location>
        <begin position="56"/>
        <end position="82"/>
    </location>
</feature>
<feature type="compositionally biased region" description="Gly residues" evidence="1">
    <location>
        <begin position="346"/>
        <end position="359"/>
    </location>
</feature>
<sequence length="386" mass="41323">MKNTNLIKRAIVPAVCVLALNGAWAATHGGTPGAHNDRLGESAVTDSMRYNGRGKEANALHDRSGGTSNEDGKNAGASRREMSAQNSKAGAASGASSTSQQRSERFDMRASQLVGKDVGNAQGESLGEIKDLFVDLQAGRVPYAVLSVGGGLGAADKLYPFPMTAFSLSRDRGEMILNVGREKLVNMPGFDSNAWPDYSEQKGLLSRVDRFFGSEVDRQPATRGMVRASELMGRDVDDLKGQDIGEVQDVVIDVGRGRIAYVVLDFDKAWSLDDKLLPLPLKAFNLPEERNDPLVFKMNRDRLDMAQGFTRNKWPDLNAPAQRATTENYFLALERPTQSEARQGIGTSGPSGGDSGVSGGIYADPVSGASVPRERGNASPSGTSNK</sequence>
<proteinExistence type="predicted"/>
<comment type="caution">
    <text evidence="4">The sequence shown here is derived from an EMBL/GenBank/DDBJ whole genome shotgun (WGS) entry which is preliminary data.</text>
</comment>
<accession>A0ABU6J304</accession>
<dbReference type="InterPro" id="IPR011033">
    <property type="entry name" value="PRC_barrel-like_sf"/>
</dbReference>
<dbReference type="RefSeq" id="WP_326504355.1">
    <property type="nucleotide sequence ID" value="NZ_JAWIIV010000001.1"/>
</dbReference>
<evidence type="ECO:0000259" key="3">
    <source>
        <dbReference type="Pfam" id="PF05239"/>
    </source>
</evidence>
<evidence type="ECO:0000313" key="4">
    <source>
        <dbReference type="EMBL" id="MEC4717599.1"/>
    </source>
</evidence>
<feature type="domain" description="PRC-barrel" evidence="3">
    <location>
        <begin position="225"/>
        <end position="282"/>
    </location>
</feature>
<protein>
    <submittedName>
        <fullName evidence="4">PRC-barrel domain-containing protein</fullName>
    </submittedName>
</protein>
<reference evidence="4 5" key="1">
    <citation type="submission" date="2023-10" db="EMBL/GenBank/DDBJ databases">
        <title>Noviherbaspirillum sp. CPCC 100848 genome assembly.</title>
        <authorList>
            <person name="Li X.Y."/>
            <person name="Fang X.M."/>
        </authorList>
    </citation>
    <scope>NUCLEOTIDE SEQUENCE [LARGE SCALE GENOMIC DNA]</scope>
    <source>
        <strain evidence="4 5">CPCC 100848</strain>
    </source>
</reference>
<dbReference type="Gene3D" id="2.30.30.240">
    <property type="entry name" value="PRC-barrel domain"/>
    <property type="match status" value="2"/>
</dbReference>
<dbReference type="Proteomes" id="UP001352263">
    <property type="component" value="Unassembled WGS sequence"/>
</dbReference>
<dbReference type="InterPro" id="IPR027275">
    <property type="entry name" value="PRC-brl_dom"/>
</dbReference>
<gene>
    <name evidence="4" type="ORF">RY831_00390</name>
</gene>
<feature type="region of interest" description="Disordered" evidence="1">
    <location>
        <begin position="56"/>
        <end position="106"/>
    </location>
</feature>
<keyword evidence="5" id="KW-1185">Reference proteome</keyword>
<evidence type="ECO:0000256" key="1">
    <source>
        <dbReference type="SAM" id="MobiDB-lite"/>
    </source>
</evidence>
<evidence type="ECO:0000256" key="2">
    <source>
        <dbReference type="SAM" id="SignalP"/>
    </source>
</evidence>
<name>A0ABU6J304_9BURK</name>
<feature type="compositionally biased region" description="Low complexity" evidence="1">
    <location>
        <begin position="83"/>
        <end position="101"/>
    </location>
</feature>
<evidence type="ECO:0000313" key="5">
    <source>
        <dbReference type="Proteomes" id="UP001352263"/>
    </source>
</evidence>
<feature type="signal peptide" evidence="2">
    <location>
        <begin position="1"/>
        <end position="25"/>
    </location>
</feature>
<dbReference type="Pfam" id="PF05239">
    <property type="entry name" value="PRC"/>
    <property type="match status" value="2"/>
</dbReference>
<dbReference type="SUPFAM" id="SSF50346">
    <property type="entry name" value="PRC-barrel domain"/>
    <property type="match status" value="2"/>
</dbReference>